<dbReference type="AlphaFoldDB" id="A0A5D3AP17"/>
<sequence length="43" mass="5066">MFTFFDDPGYEPADVGELRRIHPGLLSLEDWFREITPQDKKVV</sequence>
<evidence type="ECO:0000313" key="2">
    <source>
        <dbReference type="Proteomes" id="UP000322245"/>
    </source>
</evidence>
<dbReference type="EMBL" id="NIDF01000127">
    <property type="protein sequence ID" value="TYJ52562.1"/>
    <property type="molecule type" value="Genomic_DNA"/>
</dbReference>
<accession>A0A5D3AP17</accession>
<dbReference type="Proteomes" id="UP000322245">
    <property type="component" value="Unassembled WGS sequence"/>
</dbReference>
<proteinExistence type="predicted"/>
<evidence type="ECO:0000313" key="1">
    <source>
        <dbReference type="EMBL" id="TYJ52562.1"/>
    </source>
</evidence>
<name>A0A5D3AP17_9TREE</name>
<reference evidence="1 2" key="1">
    <citation type="submission" date="2017-05" db="EMBL/GenBank/DDBJ databases">
        <title>The Genome Sequence of Tsuchiyaea wingfieldii DSM 27421.</title>
        <authorList>
            <person name="Cuomo C."/>
            <person name="Passer A."/>
            <person name="Billmyre B."/>
            <person name="Heitman J."/>
        </authorList>
    </citation>
    <scope>NUCLEOTIDE SEQUENCE [LARGE SCALE GENOMIC DNA]</scope>
    <source>
        <strain evidence="1 2">DSM 27421</strain>
    </source>
</reference>
<keyword evidence="2" id="KW-1185">Reference proteome</keyword>
<comment type="caution">
    <text evidence="1">The sequence shown here is derived from an EMBL/GenBank/DDBJ whole genome shotgun (WGS) entry which is preliminary data.</text>
</comment>
<protein>
    <submittedName>
        <fullName evidence="1">Uncharacterized protein</fullName>
    </submittedName>
</protein>
<organism evidence="1 2">
    <name type="scientific">Cryptococcus floricola</name>
    <dbReference type="NCBI Taxonomy" id="2591691"/>
    <lineage>
        <taxon>Eukaryota</taxon>
        <taxon>Fungi</taxon>
        <taxon>Dikarya</taxon>
        <taxon>Basidiomycota</taxon>
        <taxon>Agaricomycotina</taxon>
        <taxon>Tremellomycetes</taxon>
        <taxon>Tremellales</taxon>
        <taxon>Cryptococcaceae</taxon>
        <taxon>Cryptococcus</taxon>
    </lineage>
</organism>
<gene>
    <name evidence="1" type="ORF">B9479_006812</name>
</gene>